<dbReference type="AlphaFoldDB" id="A0A7X5VDY5"/>
<feature type="transmembrane region" description="Helical" evidence="6">
    <location>
        <begin position="260"/>
        <end position="279"/>
    </location>
</feature>
<evidence type="ECO:0000256" key="4">
    <source>
        <dbReference type="ARBA" id="ARBA00022989"/>
    </source>
</evidence>
<feature type="transmembrane region" description="Helical" evidence="6">
    <location>
        <begin position="154"/>
        <end position="177"/>
    </location>
</feature>
<keyword evidence="9" id="KW-1185">Reference proteome</keyword>
<dbReference type="SUPFAM" id="SSF103473">
    <property type="entry name" value="MFS general substrate transporter"/>
    <property type="match status" value="1"/>
</dbReference>
<comment type="caution">
    <text evidence="8">The sequence shown here is derived from an EMBL/GenBank/DDBJ whole genome shotgun (WGS) entry which is preliminary data.</text>
</comment>
<protein>
    <submittedName>
        <fullName evidence="8">DHA1 family inner membrane transport protein</fullName>
    </submittedName>
</protein>
<evidence type="ECO:0000313" key="8">
    <source>
        <dbReference type="EMBL" id="NIK59475.1"/>
    </source>
</evidence>
<evidence type="ECO:0000256" key="2">
    <source>
        <dbReference type="ARBA" id="ARBA00022475"/>
    </source>
</evidence>
<organism evidence="8 9">
    <name type="scientific">Kribbella shirazensis</name>
    <dbReference type="NCBI Taxonomy" id="1105143"/>
    <lineage>
        <taxon>Bacteria</taxon>
        <taxon>Bacillati</taxon>
        <taxon>Actinomycetota</taxon>
        <taxon>Actinomycetes</taxon>
        <taxon>Propionibacteriales</taxon>
        <taxon>Kribbellaceae</taxon>
        <taxon>Kribbella</taxon>
    </lineage>
</organism>
<dbReference type="PANTHER" id="PTHR43124:SF8">
    <property type="entry name" value="INNER MEMBRANE TRANSPORT PROTEIN YDHP"/>
    <property type="match status" value="1"/>
</dbReference>
<evidence type="ECO:0000259" key="7">
    <source>
        <dbReference type="PROSITE" id="PS50850"/>
    </source>
</evidence>
<keyword evidence="5 6" id="KW-0472">Membrane</keyword>
<proteinExistence type="predicted"/>
<dbReference type="GO" id="GO:0022857">
    <property type="term" value="F:transmembrane transporter activity"/>
    <property type="evidence" value="ECO:0007669"/>
    <property type="project" value="InterPro"/>
</dbReference>
<feature type="transmembrane region" description="Helical" evidence="6">
    <location>
        <begin position="285"/>
        <end position="303"/>
    </location>
</feature>
<evidence type="ECO:0000256" key="5">
    <source>
        <dbReference type="ARBA" id="ARBA00023136"/>
    </source>
</evidence>
<keyword evidence="4 6" id="KW-1133">Transmembrane helix</keyword>
<feature type="transmembrane region" description="Helical" evidence="6">
    <location>
        <begin position="198"/>
        <end position="220"/>
    </location>
</feature>
<dbReference type="Pfam" id="PF07690">
    <property type="entry name" value="MFS_1"/>
    <property type="match status" value="1"/>
</dbReference>
<reference evidence="8 9" key="1">
    <citation type="submission" date="2020-03" db="EMBL/GenBank/DDBJ databases">
        <title>Sequencing the genomes of 1000 actinobacteria strains.</title>
        <authorList>
            <person name="Klenk H.-P."/>
        </authorList>
    </citation>
    <scope>NUCLEOTIDE SEQUENCE [LARGE SCALE GENOMIC DNA]</scope>
    <source>
        <strain evidence="8 9">DSM 45490</strain>
    </source>
</reference>
<feature type="domain" description="Major facilitator superfamily (MFS) profile" evidence="7">
    <location>
        <begin position="1"/>
        <end position="374"/>
    </location>
</feature>
<accession>A0A7X5VDY5</accession>
<dbReference type="PROSITE" id="PS50850">
    <property type="entry name" value="MFS"/>
    <property type="match status" value="1"/>
</dbReference>
<feature type="transmembrane region" description="Helical" evidence="6">
    <location>
        <begin position="226"/>
        <end position="248"/>
    </location>
</feature>
<feature type="transmembrane region" description="Helical" evidence="6">
    <location>
        <begin position="315"/>
        <end position="339"/>
    </location>
</feature>
<dbReference type="PANTHER" id="PTHR43124">
    <property type="entry name" value="PURINE EFFLUX PUMP PBUE"/>
    <property type="match status" value="1"/>
</dbReference>
<dbReference type="Proteomes" id="UP000555407">
    <property type="component" value="Unassembled WGS sequence"/>
</dbReference>
<feature type="transmembrane region" description="Helical" evidence="6">
    <location>
        <begin position="130"/>
        <end position="148"/>
    </location>
</feature>
<evidence type="ECO:0000256" key="3">
    <source>
        <dbReference type="ARBA" id="ARBA00022692"/>
    </source>
</evidence>
<gene>
    <name evidence="8" type="ORF">BJY22_005192</name>
</gene>
<comment type="subcellular location">
    <subcellularLocation>
        <location evidence="1">Cell membrane</location>
        <topology evidence="1">Multi-pass membrane protein</topology>
    </subcellularLocation>
</comment>
<sequence>MKLTALLVCVFGVTTGEFVVAGILPAVAGDLGVSIPAAGLLVTAYALGMIVGGPVLTAMTASRPRKPLVLGLLVVAVIGNLLSAVAPGYGVLFAARIVTALVTSTFFANAIVIATASAPPDKKASTVAKLAFGMNLAMILGAPLGTWIGEAFGWRATFAAITACCLTGLLLVARCVPGDQPGVRGRALGEFTVFRDRRLMLAIAITAVANIGVLMVFTYLSPLLTAAASFPAAAVAPMLLVYGVGATIGNLVGGRLADRALLPSQLGALALLVVLFLALRLSPSTIVTGGLVFALGAVGFSVIPGMQARVLTTAAAAPTLAIAVNASAYQVAAAFAGWLGGRVVAGPGLPAIYVAAAATTICGLALTALAREAADRELGEQG</sequence>
<feature type="transmembrane region" description="Helical" evidence="6">
    <location>
        <begin position="351"/>
        <end position="370"/>
    </location>
</feature>
<evidence type="ECO:0000256" key="1">
    <source>
        <dbReference type="ARBA" id="ARBA00004651"/>
    </source>
</evidence>
<dbReference type="InterPro" id="IPR050189">
    <property type="entry name" value="MFS_Efflux_Transporters"/>
</dbReference>
<dbReference type="InterPro" id="IPR020846">
    <property type="entry name" value="MFS_dom"/>
</dbReference>
<dbReference type="RefSeq" id="WP_167211320.1">
    <property type="nucleotide sequence ID" value="NZ_JAASRO010000001.1"/>
</dbReference>
<dbReference type="EMBL" id="JAASRO010000001">
    <property type="protein sequence ID" value="NIK59475.1"/>
    <property type="molecule type" value="Genomic_DNA"/>
</dbReference>
<name>A0A7X5VDY5_9ACTN</name>
<keyword evidence="3 6" id="KW-0812">Transmembrane</keyword>
<dbReference type="InterPro" id="IPR036259">
    <property type="entry name" value="MFS_trans_sf"/>
</dbReference>
<evidence type="ECO:0000256" key="6">
    <source>
        <dbReference type="SAM" id="Phobius"/>
    </source>
</evidence>
<dbReference type="CDD" id="cd17324">
    <property type="entry name" value="MFS_NepI_like"/>
    <property type="match status" value="1"/>
</dbReference>
<dbReference type="GO" id="GO:0005886">
    <property type="term" value="C:plasma membrane"/>
    <property type="evidence" value="ECO:0007669"/>
    <property type="project" value="UniProtKB-SubCell"/>
</dbReference>
<feature type="transmembrane region" description="Helical" evidence="6">
    <location>
        <begin position="68"/>
        <end position="87"/>
    </location>
</feature>
<feature type="transmembrane region" description="Helical" evidence="6">
    <location>
        <begin position="31"/>
        <end position="56"/>
    </location>
</feature>
<dbReference type="Gene3D" id="1.20.1250.20">
    <property type="entry name" value="MFS general substrate transporter like domains"/>
    <property type="match status" value="1"/>
</dbReference>
<keyword evidence="2" id="KW-1003">Cell membrane</keyword>
<evidence type="ECO:0000313" key="9">
    <source>
        <dbReference type="Proteomes" id="UP000555407"/>
    </source>
</evidence>
<feature type="transmembrane region" description="Helical" evidence="6">
    <location>
        <begin position="93"/>
        <end position="118"/>
    </location>
</feature>
<dbReference type="InterPro" id="IPR011701">
    <property type="entry name" value="MFS"/>
</dbReference>